<evidence type="ECO:0000313" key="4">
    <source>
        <dbReference type="Proteomes" id="UP001202180"/>
    </source>
</evidence>
<keyword evidence="1" id="KW-0732">Signal</keyword>
<dbReference type="EMBL" id="JALPRF010000003">
    <property type="protein sequence ID" value="MCK8494430.1"/>
    <property type="molecule type" value="Genomic_DNA"/>
</dbReference>
<protein>
    <submittedName>
        <fullName evidence="3">DUF6089 family protein</fullName>
    </submittedName>
</protein>
<feature type="chain" id="PRO_5046231059" evidence="1">
    <location>
        <begin position="27"/>
        <end position="340"/>
    </location>
</feature>
<evidence type="ECO:0000313" key="3">
    <source>
        <dbReference type="EMBL" id="MCK8494430.1"/>
    </source>
</evidence>
<evidence type="ECO:0000256" key="1">
    <source>
        <dbReference type="SAM" id="SignalP"/>
    </source>
</evidence>
<name>A0ABT0HQH2_9BACT</name>
<comment type="caution">
    <text evidence="3">The sequence shown here is derived from an EMBL/GenBank/DDBJ whole genome shotgun (WGS) entry which is preliminary data.</text>
</comment>
<gene>
    <name evidence="3" type="ORF">M0L20_21355</name>
</gene>
<dbReference type="Proteomes" id="UP001202180">
    <property type="component" value="Unassembled WGS sequence"/>
</dbReference>
<feature type="domain" description="DUF6089" evidence="2">
    <location>
        <begin position="42"/>
        <end position="162"/>
    </location>
</feature>
<dbReference type="InterPro" id="IPR045743">
    <property type="entry name" value="DUF6089"/>
</dbReference>
<evidence type="ECO:0000259" key="2">
    <source>
        <dbReference type="Pfam" id="PF19573"/>
    </source>
</evidence>
<dbReference type="InterPro" id="IPR011250">
    <property type="entry name" value="OMP/PagP_B-barrel"/>
</dbReference>
<keyword evidence="4" id="KW-1185">Reference proteome</keyword>
<proteinExistence type="predicted"/>
<dbReference type="RefSeq" id="WP_248478947.1">
    <property type="nucleotide sequence ID" value="NZ_JALPRF010000003.1"/>
</dbReference>
<dbReference type="Gene3D" id="2.40.160.20">
    <property type="match status" value="1"/>
</dbReference>
<feature type="domain" description="DUF6089" evidence="2">
    <location>
        <begin position="205"/>
        <end position="242"/>
    </location>
</feature>
<organism evidence="3 4">
    <name type="scientific">Spirosoma liriopis</name>
    <dbReference type="NCBI Taxonomy" id="2937440"/>
    <lineage>
        <taxon>Bacteria</taxon>
        <taxon>Pseudomonadati</taxon>
        <taxon>Bacteroidota</taxon>
        <taxon>Cytophagia</taxon>
        <taxon>Cytophagales</taxon>
        <taxon>Cytophagaceae</taxon>
        <taxon>Spirosoma</taxon>
    </lineage>
</organism>
<feature type="signal peptide" evidence="1">
    <location>
        <begin position="1"/>
        <end position="26"/>
    </location>
</feature>
<accession>A0ABT0HQH2</accession>
<dbReference type="Pfam" id="PF19573">
    <property type="entry name" value="DUF6089"/>
    <property type="match status" value="2"/>
</dbReference>
<reference evidence="3 4" key="1">
    <citation type="submission" date="2022-04" db="EMBL/GenBank/DDBJ databases">
        <title>Spirosoma sp. strain RP8 genome sequencing and assembly.</title>
        <authorList>
            <person name="Jung Y."/>
        </authorList>
    </citation>
    <scope>NUCLEOTIDE SEQUENCE [LARGE SCALE GENOMIC DNA]</scope>
    <source>
        <strain evidence="3 4">RP8</strain>
    </source>
</reference>
<dbReference type="SUPFAM" id="SSF56925">
    <property type="entry name" value="OMPA-like"/>
    <property type="match status" value="1"/>
</dbReference>
<sequence>MKRYHYLAASALAGLLFISSLSDSQAQRRPNTRFLPYSSVSFGVGSSHYYGDLAGYRQFLRATYIMPRWNVGLGYTRQFTPHFAARASFTWARIAGDDYTFNKGRIERSNENLVQYARNLHFRNDLKEFAISGIYNFVADGRNSSVRAKLSPYLFGGIALVAHSPEARTPVAPDNGSYEAQKWVKLQPLHTEGQGQPGYEKPYSLVTVAIPVGVGLRYKLNQDFDLGFEIGYRYTFSDYLDDVGGPYASPDALTGVASIMADRRQQRFAARKKDAPDRYAILESLYQAGGQSQQDVVNALNNPVRGSSSNILGFLKDGYLLTSFQIHYIIPGKIKCPPIK</sequence>